<accession>A0A7J6WS66</accession>
<dbReference type="OrthoDB" id="1916829at2759"/>
<dbReference type="AlphaFoldDB" id="A0A7J6WS66"/>
<feature type="compositionally biased region" description="Basic residues" evidence="1">
    <location>
        <begin position="30"/>
        <end position="39"/>
    </location>
</feature>
<evidence type="ECO:0000313" key="3">
    <source>
        <dbReference type="Proteomes" id="UP000554482"/>
    </source>
</evidence>
<feature type="region of interest" description="Disordered" evidence="1">
    <location>
        <begin position="17"/>
        <end position="49"/>
    </location>
</feature>
<dbReference type="EMBL" id="JABWDY010011414">
    <property type="protein sequence ID" value="KAF5199807.1"/>
    <property type="molecule type" value="Genomic_DNA"/>
</dbReference>
<keyword evidence="3" id="KW-1185">Reference proteome</keyword>
<evidence type="ECO:0000256" key="1">
    <source>
        <dbReference type="SAM" id="MobiDB-lite"/>
    </source>
</evidence>
<dbReference type="PANTHER" id="PTHR33640">
    <property type="entry name" value="TRANSMEMBRANE PROTEIN"/>
    <property type="match status" value="1"/>
</dbReference>
<dbReference type="PANTHER" id="PTHR33640:SF8">
    <property type="entry name" value="TRANSMEMBRANE PROTEIN"/>
    <property type="match status" value="1"/>
</dbReference>
<name>A0A7J6WS66_THATH</name>
<sequence length="113" mass="13328">MIVFEDKETVSEVISVTVPVPRDSPPRSPRTSKPRKSYRRTQSENVKHEILEKPEKELRRSETEKCRTFDRKKSVGENELSNEEFQRTIEAFIAKQAMFRWEESMAIVLQNQS</sequence>
<comment type="caution">
    <text evidence="2">The sequence shown here is derived from an EMBL/GenBank/DDBJ whole genome shotgun (WGS) entry which is preliminary data.</text>
</comment>
<reference evidence="2 3" key="1">
    <citation type="submission" date="2020-06" db="EMBL/GenBank/DDBJ databases">
        <title>Transcriptomic and genomic resources for Thalictrum thalictroides and T. hernandezii: Facilitating candidate gene discovery in an emerging model plant lineage.</title>
        <authorList>
            <person name="Arias T."/>
            <person name="Riano-Pachon D.M."/>
            <person name="Di Stilio V.S."/>
        </authorList>
    </citation>
    <scope>NUCLEOTIDE SEQUENCE [LARGE SCALE GENOMIC DNA]</scope>
    <source>
        <strain evidence="3">cv. WT478/WT964</strain>
        <tissue evidence="2">Leaves</tissue>
    </source>
</reference>
<proteinExistence type="predicted"/>
<organism evidence="2 3">
    <name type="scientific">Thalictrum thalictroides</name>
    <name type="common">Rue-anemone</name>
    <name type="synonym">Anemone thalictroides</name>
    <dbReference type="NCBI Taxonomy" id="46969"/>
    <lineage>
        <taxon>Eukaryota</taxon>
        <taxon>Viridiplantae</taxon>
        <taxon>Streptophyta</taxon>
        <taxon>Embryophyta</taxon>
        <taxon>Tracheophyta</taxon>
        <taxon>Spermatophyta</taxon>
        <taxon>Magnoliopsida</taxon>
        <taxon>Ranunculales</taxon>
        <taxon>Ranunculaceae</taxon>
        <taxon>Thalictroideae</taxon>
        <taxon>Thalictrum</taxon>
    </lineage>
</organism>
<gene>
    <name evidence="2" type="ORF">FRX31_010606</name>
</gene>
<dbReference type="Proteomes" id="UP000554482">
    <property type="component" value="Unassembled WGS sequence"/>
</dbReference>
<evidence type="ECO:0000313" key="2">
    <source>
        <dbReference type="EMBL" id="KAF5199807.1"/>
    </source>
</evidence>
<protein>
    <submittedName>
        <fullName evidence="2">Uncharacterized protein</fullName>
    </submittedName>
</protein>